<dbReference type="PROSITE" id="PS51352">
    <property type="entry name" value="THIOREDOXIN_2"/>
    <property type="match status" value="1"/>
</dbReference>
<dbReference type="CDD" id="cd02947">
    <property type="entry name" value="TRX_family"/>
    <property type="match status" value="1"/>
</dbReference>
<keyword evidence="3" id="KW-1185">Reference proteome</keyword>
<accession>A0AAE3HBL5</accession>
<evidence type="ECO:0000313" key="2">
    <source>
        <dbReference type="EMBL" id="MCQ6963585.1"/>
    </source>
</evidence>
<dbReference type="Proteomes" id="UP001206983">
    <property type="component" value="Unassembled WGS sequence"/>
</dbReference>
<dbReference type="EMBL" id="JTEO01000006">
    <property type="protein sequence ID" value="MCQ6963585.1"/>
    <property type="molecule type" value="Genomic_DNA"/>
</dbReference>
<gene>
    <name evidence="2" type="ORF">PV02_10910</name>
</gene>
<dbReference type="GO" id="GO:0015035">
    <property type="term" value="F:protein-disulfide reductase activity"/>
    <property type="evidence" value="ECO:0007669"/>
    <property type="project" value="TreeGrafter"/>
</dbReference>
<dbReference type="Gene3D" id="3.40.30.10">
    <property type="entry name" value="Glutaredoxin"/>
    <property type="match status" value="1"/>
</dbReference>
<dbReference type="PANTHER" id="PTHR45663">
    <property type="entry name" value="GEO12009P1"/>
    <property type="match status" value="1"/>
</dbReference>
<dbReference type="SUPFAM" id="SSF52833">
    <property type="entry name" value="Thioredoxin-like"/>
    <property type="match status" value="1"/>
</dbReference>
<dbReference type="GO" id="GO:0005737">
    <property type="term" value="C:cytoplasm"/>
    <property type="evidence" value="ECO:0007669"/>
    <property type="project" value="TreeGrafter"/>
</dbReference>
<comment type="caution">
    <text evidence="2">The sequence shown here is derived from an EMBL/GenBank/DDBJ whole genome shotgun (WGS) entry which is preliminary data.</text>
</comment>
<organism evidence="2 3">
    <name type="scientific">Methanolobus chelungpuianus</name>
    <dbReference type="NCBI Taxonomy" id="502115"/>
    <lineage>
        <taxon>Archaea</taxon>
        <taxon>Methanobacteriati</taxon>
        <taxon>Methanobacteriota</taxon>
        <taxon>Stenosarchaea group</taxon>
        <taxon>Methanomicrobia</taxon>
        <taxon>Methanosarcinales</taxon>
        <taxon>Methanosarcinaceae</taxon>
        <taxon>Methanolobus</taxon>
    </lineage>
</organism>
<evidence type="ECO:0000313" key="3">
    <source>
        <dbReference type="Proteomes" id="UP001206983"/>
    </source>
</evidence>
<reference evidence="2 3" key="1">
    <citation type="journal article" date="2011" name="Appl. Environ. Microbiol.">
        <title>Methanogenic archaea isolated from Taiwan's Chelungpu fault.</title>
        <authorList>
            <person name="Wu S.Y."/>
            <person name="Lai M.C."/>
        </authorList>
    </citation>
    <scope>NUCLEOTIDE SEQUENCE [LARGE SCALE GENOMIC DNA]</scope>
    <source>
        <strain evidence="2 3">St545Mb</strain>
    </source>
</reference>
<feature type="domain" description="Thioredoxin" evidence="1">
    <location>
        <begin position="1"/>
        <end position="111"/>
    </location>
</feature>
<protein>
    <submittedName>
        <fullName evidence="2">Thioredoxin</fullName>
    </submittedName>
</protein>
<sequence length="131" mass="15071">MVIDDAVIEATDADWDEMLGNQEKPMVVMFYLPECDYCREIEPYFREYASEFRKSAAFVMMNGILSARTAMRYRVRGVPTFKFFCSGKPIKEEVGLIYPSILRKSIEDLIGHGNECVLHTTPLPDEVSPYE</sequence>
<evidence type="ECO:0000259" key="1">
    <source>
        <dbReference type="PROSITE" id="PS51352"/>
    </source>
</evidence>
<dbReference type="InterPro" id="IPR013766">
    <property type="entry name" value="Thioredoxin_domain"/>
</dbReference>
<dbReference type="InterPro" id="IPR036249">
    <property type="entry name" value="Thioredoxin-like_sf"/>
</dbReference>
<name>A0AAE3HBL5_9EURY</name>
<dbReference type="PANTHER" id="PTHR45663:SF11">
    <property type="entry name" value="GEO12009P1"/>
    <property type="match status" value="1"/>
</dbReference>
<dbReference type="AlphaFoldDB" id="A0AAE3HBL5"/>
<dbReference type="Pfam" id="PF00085">
    <property type="entry name" value="Thioredoxin"/>
    <property type="match status" value="1"/>
</dbReference>
<dbReference type="RefSeq" id="WP_256623482.1">
    <property type="nucleotide sequence ID" value="NZ_JTEO01000006.1"/>
</dbReference>
<proteinExistence type="predicted"/>